<organism evidence="1 2">
    <name type="scientific">Candidatus Woesebacteria bacterium GW2011_GWA1_37_7</name>
    <dbReference type="NCBI Taxonomy" id="1618545"/>
    <lineage>
        <taxon>Bacteria</taxon>
        <taxon>Candidatus Woeseibacteriota</taxon>
    </lineage>
</organism>
<feature type="non-terminal residue" evidence="1">
    <location>
        <position position="1"/>
    </location>
</feature>
<sequence length="420" mass="43364">TCSTAGDLYFNDVDDTIKICNGTAWEALDGGGGGDLDSTYDADSDKILNVDDATNDLHFRLSAGSQVVFDMATTTAPTVDMANINNSGASQGTVTDAVDGLSIDFVSASDAAVDTNAGAHITIIDSGDSGDFISGLQVTAGTASAGTQYGISIDTITGGGGTETALNIGNGWDTGISLGTGLTTGISVASGGIAVNGGNITSTGTLTIDATSAVVLGTGTNGFRVDETWSDSTSGFTGTARPVRKVTLVPEYAGAVLTPDTSSNTGTMTSDFCSSTQNVNEASTPTDAAPCDLDLTEEHNYYTWTSNQATQDYDIWVRWQIPTDFSNFTGLTDTVQAYGWRTGTSEAVQISMFDNNGTADATDANVATTNTQWTLNDIDDAPGGTYAQGGYITFKIHMVNSTANNDAKVGEIIIKYNAKL</sequence>
<dbReference type="STRING" id="1618545.US53_C0015G0009"/>
<dbReference type="AlphaFoldDB" id="A0A0G0H648"/>
<gene>
    <name evidence="1" type="ORF">US53_C0015G0009</name>
</gene>
<accession>A0A0G0H648</accession>
<protein>
    <submittedName>
        <fullName evidence="1">Uncharacterized protein</fullName>
    </submittedName>
</protein>
<evidence type="ECO:0000313" key="1">
    <source>
        <dbReference type="EMBL" id="KKQ37582.1"/>
    </source>
</evidence>
<dbReference type="Proteomes" id="UP000034591">
    <property type="component" value="Unassembled WGS sequence"/>
</dbReference>
<proteinExistence type="predicted"/>
<name>A0A0G0H648_9BACT</name>
<dbReference type="EMBL" id="LBTI01000015">
    <property type="protein sequence ID" value="KKQ37582.1"/>
    <property type="molecule type" value="Genomic_DNA"/>
</dbReference>
<reference evidence="1 2" key="1">
    <citation type="journal article" date="2015" name="Nature">
        <title>rRNA introns, odd ribosomes, and small enigmatic genomes across a large radiation of phyla.</title>
        <authorList>
            <person name="Brown C.T."/>
            <person name="Hug L.A."/>
            <person name="Thomas B.C."/>
            <person name="Sharon I."/>
            <person name="Castelle C.J."/>
            <person name="Singh A."/>
            <person name="Wilkins M.J."/>
            <person name="Williams K.H."/>
            <person name="Banfield J.F."/>
        </authorList>
    </citation>
    <scope>NUCLEOTIDE SEQUENCE [LARGE SCALE GENOMIC DNA]</scope>
</reference>
<evidence type="ECO:0000313" key="2">
    <source>
        <dbReference type="Proteomes" id="UP000034591"/>
    </source>
</evidence>
<comment type="caution">
    <text evidence="1">The sequence shown here is derived from an EMBL/GenBank/DDBJ whole genome shotgun (WGS) entry which is preliminary data.</text>
</comment>